<organism evidence="1 2">
    <name type="scientific">Choristoneura fumiferana</name>
    <name type="common">Spruce budworm moth</name>
    <name type="synonym">Archips fumiferana</name>
    <dbReference type="NCBI Taxonomy" id="7141"/>
    <lineage>
        <taxon>Eukaryota</taxon>
        <taxon>Metazoa</taxon>
        <taxon>Ecdysozoa</taxon>
        <taxon>Arthropoda</taxon>
        <taxon>Hexapoda</taxon>
        <taxon>Insecta</taxon>
        <taxon>Pterygota</taxon>
        <taxon>Neoptera</taxon>
        <taxon>Endopterygota</taxon>
        <taxon>Lepidoptera</taxon>
        <taxon>Glossata</taxon>
        <taxon>Ditrysia</taxon>
        <taxon>Tortricoidea</taxon>
        <taxon>Tortricidae</taxon>
        <taxon>Tortricinae</taxon>
        <taxon>Choristoneura</taxon>
    </lineage>
</organism>
<dbReference type="Proteomes" id="UP001064048">
    <property type="component" value="Chromosome 12"/>
</dbReference>
<gene>
    <name evidence="1" type="ORF">MSG28_007312</name>
</gene>
<keyword evidence="2" id="KW-1185">Reference proteome</keyword>
<name>A0ACC0JWH7_CHOFU</name>
<protein>
    <submittedName>
        <fullName evidence="1">Uncharacterized protein</fullName>
    </submittedName>
</protein>
<accession>A0ACC0JWH7</accession>
<sequence length="1109" mass="125678">MNISVKRLRTRIKTKTSHYLRCGAKTLTFLFWASLYMIVMKMTIFKSSTNAPVKDWSVVPDNYTKWLLQAPVLGDDEKEPELKIDWSEPDNATIDELEKRVARAQTVCRERGISAQIINRKEFFVDHAHNLVWCNIFKAASSSWLYKFNILGGYDKKFLARSRHTPLTLARLKFPRPSEDELKDAVNTPGVISLLIVREPFVRLLSAYRDKLENITPPYYRKLARAIVAEHREKATKILGPIKSFGPTFYEFVADLIQRHKALDYKVAFDEHWAPYYQFCSPCAVNFSVIAKVETLARDSAYVIYQLGLGHVLGRGVRDRRTRLRTVMNKSRDGKNTSALLRYYFSQLDEQMLHDLLKIYGIDFEMFGYDPKIYSRYVLCFWSFTIRLLNTGSHGTKEVIWCHEHLMLIVVLSLQGGEVAEYLIRCDSSQKVIRCHENFCTLTDSQLDSGKTAAVTVNANRLKSSTAAEPFLNGSSSAYVETMYNSWLSDPNSVHASWDAFFRNASAGAQPGAAYTSPPNLAPYSKNEVPLTALVPASGGMPSISAGSPINEKIIDDHLAVQAIIRSYQARGHLAADVDPLGITTANLPQLGMRAPRSELIMRKYFNFGIEFMFINSLEQCNWIRQRMEPPGVTKMSPEQKRLMLARLTRSAGFENFLAKKWSSEKRFGLEGCEILIPAMKQGSGDVKYHLGTYIERLNRVTNKNIRLAVCANPSHLEAVDPVVQGKTRAEQFYRGDNEGKKVMSILLHGDAAFAGQGVVFETMHLSDLPAYTTHGTIHIVANNQIGFTTDPRHSRSSAYCTDVARVVNAPIFHVNGDNPEAVMHVCNVAAEWRATFHKDVVIDIVSYRRNGHNEVDEPMFTQPLMYQKIRKTKPAEGVVTADEVKDVKDKYVKICEDAYSQAKQETHIKYKDWLDSPWSGFFEGKDPLKSRMEMVENRTVDWALAEAMAFGSLLKEGIHVRLSGEDVERGTFSHRVIPEEGAASENPANVKKLAFCTGRVYYDLIKERRERGLEKDIAIVRLEQISPFPYDLIKAEAAKYSNAQLVWSQEEHKNMGSWSYIEPRFRTLLQNQRQISYNGRATAASPATGSKAAHTKELKSLLNEFCQL</sequence>
<reference evidence="1 2" key="1">
    <citation type="journal article" date="2022" name="Genome Biol. Evol.">
        <title>The Spruce Budworm Genome: Reconstructing the Evolutionary History of Antifreeze Proteins.</title>
        <authorList>
            <person name="Beliveau C."/>
            <person name="Gagne P."/>
            <person name="Picq S."/>
            <person name="Vernygora O."/>
            <person name="Keeling C.I."/>
            <person name="Pinkney K."/>
            <person name="Doucet D."/>
            <person name="Wen F."/>
            <person name="Johnston J.S."/>
            <person name="Maaroufi H."/>
            <person name="Boyle B."/>
            <person name="Laroche J."/>
            <person name="Dewar K."/>
            <person name="Juretic N."/>
            <person name="Blackburn G."/>
            <person name="Nisole A."/>
            <person name="Brunet B."/>
            <person name="Brandao M."/>
            <person name="Lumley L."/>
            <person name="Duan J."/>
            <person name="Quan G."/>
            <person name="Lucarotti C.J."/>
            <person name="Roe A.D."/>
            <person name="Sperling F.A.H."/>
            <person name="Levesque R.C."/>
            <person name="Cusson M."/>
        </authorList>
    </citation>
    <scope>NUCLEOTIDE SEQUENCE [LARGE SCALE GENOMIC DNA]</scope>
    <source>
        <strain evidence="1">Glfc:IPQL:Cfum</strain>
    </source>
</reference>
<evidence type="ECO:0000313" key="1">
    <source>
        <dbReference type="EMBL" id="KAI8428555.1"/>
    </source>
</evidence>
<evidence type="ECO:0000313" key="2">
    <source>
        <dbReference type="Proteomes" id="UP001064048"/>
    </source>
</evidence>
<proteinExistence type="predicted"/>
<comment type="caution">
    <text evidence="1">The sequence shown here is derived from an EMBL/GenBank/DDBJ whole genome shotgun (WGS) entry which is preliminary data.</text>
</comment>
<dbReference type="EMBL" id="CM046112">
    <property type="protein sequence ID" value="KAI8428555.1"/>
    <property type="molecule type" value="Genomic_DNA"/>
</dbReference>